<dbReference type="EMBL" id="SWKV01000038">
    <property type="protein sequence ID" value="KAF3038150.1"/>
    <property type="molecule type" value="Genomic_DNA"/>
</dbReference>
<evidence type="ECO:0000313" key="2">
    <source>
        <dbReference type="EMBL" id="KAF3038150.1"/>
    </source>
</evidence>
<proteinExistence type="predicted"/>
<organism evidence="2 3">
    <name type="scientific">Didymella heteroderae</name>
    <dbReference type="NCBI Taxonomy" id="1769908"/>
    <lineage>
        <taxon>Eukaryota</taxon>
        <taxon>Fungi</taxon>
        <taxon>Dikarya</taxon>
        <taxon>Ascomycota</taxon>
        <taxon>Pezizomycotina</taxon>
        <taxon>Dothideomycetes</taxon>
        <taxon>Pleosporomycetidae</taxon>
        <taxon>Pleosporales</taxon>
        <taxon>Pleosporineae</taxon>
        <taxon>Didymellaceae</taxon>
        <taxon>Didymella</taxon>
    </lineage>
</organism>
<keyword evidence="3" id="KW-1185">Reference proteome</keyword>
<feature type="region of interest" description="Disordered" evidence="1">
    <location>
        <begin position="52"/>
        <end position="83"/>
    </location>
</feature>
<sequence>MTESQGAQPKSSNWGIWTSEDVFASVPQYINAPQAQAVPMIGKQATPTAVGTSVLPAQKKSSPPAPDVDMAGAQEDVSPTASVAQRVSQFDAMEVNSAAVPQESSEMDDVRSTLVTSSSDTSPPAPSHQSAPPAVASDHPIWSDLSDLGPEFLDDLRTELERLRSITHGARLDLPGDVARYIGTVKASRLLINLLKVNSLTLQQLVALRDSVVQARAIGAVPQVAPPIVSAQPQPTTPTLPVSASSVSAPHPAISIPPVPAATRAAANTAATSFTPEVDESKTIDIDTQLVVNLVHTKLWTLLKSRTPEKGECDSLRRTMSKSSAAVSAMMTI</sequence>
<gene>
    <name evidence="2" type="ORF">E8E12_007139</name>
</gene>
<accession>A0A9P5BZT2</accession>
<evidence type="ECO:0000313" key="3">
    <source>
        <dbReference type="Proteomes" id="UP000758155"/>
    </source>
</evidence>
<name>A0A9P5BZT2_9PLEO</name>
<comment type="caution">
    <text evidence="2">The sequence shown here is derived from an EMBL/GenBank/DDBJ whole genome shotgun (WGS) entry which is preliminary data.</text>
</comment>
<dbReference type="Proteomes" id="UP000758155">
    <property type="component" value="Unassembled WGS sequence"/>
</dbReference>
<feature type="region of interest" description="Disordered" evidence="1">
    <location>
        <begin position="97"/>
        <end position="141"/>
    </location>
</feature>
<reference evidence="2" key="1">
    <citation type="submission" date="2019-04" db="EMBL/GenBank/DDBJ databases">
        <title>Sequencing of skin fungus with MAO and IRED activity.</title>
        <authorList>
            <person name="Marsaioli A.J."/>
            <person name="Bonatto J.M.C."/>
            <person name="Reis Junior O."/>
        </authorList>
    </citation>
    <scope>NUCLEOTIDE SEQUENCE</scope>
    <source>
        <strain evidence="2">28M1</strain>
    </source>
</reference>
<feature type="compositionally biased region" description="Low complexity" evidence="1">
    <location>
        <begin position="116"/>
        <end position="137"/>
    </location>
</feature>
<protein>
    <submittedName>
        <fullName evidence="2">Uncharacterized protein</fullName>
    </submittedName>
</protein>
<evidence type="ECO:0000256" key="1">
    <source>
        <dbReference type="SAM" id="MobiDB-lite"/>
    </source>
</evidence>
<dbReference type="AlphaFoldDB" id="A0A9P5BZT2"/>